<keyword evidence="2" id="KW-0812">Transmembrane</keyword>
<reference evidence="4" key="1">
    <citation type="submission" date="2017-10" db="EMBL/GenBank/DDBJ databases">
        <title>Rapid genome shrinkage in a self-fertile nematode reveals novel sperm competition proteins.</title>
        <authorList>
            <person name="Yin D."/>
            <person name="Schwarz E.M."/>
            <person name="Thomas C.G."/>
            <person name="Felde R.L."/>
            <person name="Korf I.F."/>
            <person name="Cutter A.D."/>
            <person name="Schartner C.M."/>
            <person name="Ralston E.J."/>
            <person name="Meyer B.J."/>
            <person name="Haag E.S."/>
        </authorList>
    </citation>
    <scope>NUCLEOTIDE SEQUENCE [LARGE SCALE GENOMIC DNA]</scope>
    <source>
        <strain evidence="4">JU1422</strain>
    </source>
</reference>
<dbReference type="AlphaFoldDB" id="A0A2G5TUB1"/>
<evidence type="ECO:0000256" key="1">
    <source>
        <dbReference type="SAM" id="MobiDB-lite"/>
    </source>
</evidence>
<feature type="compositionally biased region" description="Basic residues" evidence="1">
    <location>
        <begin position="172"/>
        <end position="192"/>
    </location>
</feature>
<keyword evidence="2" id="KW-0472">Membrane</keyword>
<keyword evidence="2" id="KW-1133">Transmembrane helix</keyword>
<evidence type="ECO:0000313" key="4">
    <source>
        <dbReference type="Proteomes" id="UP000230233"/>
    </source>
</evidence>
<evidence type="ECO:0000313" key="3">
    <source>
        <dbReference type="EMBL" id="PIC30895.1"/>
    </source>
</evidence>
<keyword evidence="4" id="KW-1185">Reference proteome</keyword>
<comment type="caution">
    <text evidence="3">The sequence shown here is derived from an EMBL/GenBank/DDBJ whole genome shotgun (WGS) entry which is preliminary data.</text>
</comment>
<dbReference type="Proteomes" id="UP000230233">
    <property type="component" value="Chromosome V"/>
</dbReference>
<feature type="transmembrane region" description="Helical" evidence="2">
    <location>
        <begin position="93"/>
        <end position="114"/>
    </location>
</feature>
<protein>
    <submittedName>
        <fullName evidence="3">Uncharacterized protein</fullName>
    </submittedName>
</protein>
<feature type="compositionally biased region" description="Low complexity" evidence="1">
    <location>
        <begin position="162"/>
        <end position="171"/>
    </location>
</feature>
<gene>
    <name evidence="3" type="primary">Cnig_chr_V.g21986</name>
    <name evidence="3" type="ORF">B9Z55_021986</name>
</gene>
<feature type="compositionally biased region" description="Low complexity" evidence="1">
    <location>
        <begin position="145"/>
        <end position="154"/>
    </location>
</feature>
<dbReference type="OrthoDB" id="10570388at2759"/>
<sequence>MVNIFFLPFSEAIDHQKEVLMKQCVKNSEKTEEVCKILLSNGIATMCEHMVNYQPCKNSQHKLATTSTTTTTTTTTTVATITKDNSFPFASTMGGFLIGAAVAVVLILFISCILKRKGKKQEGDATTTGETKKHKKNKKNKKGKTTGTTSKDGTTGTGSFGTGNTTTGTTQKTKKKKAKKTKKAKKGKKGKKQTTTGTASSGI</sequence>
<feature type="compositionally biased region" description="Low complexity" evidence="1">
    <location>
        <begin position="193"/>
        <end position="203"/>
    </location>
</feature>
<accession>A0A2G5TUB1</accession>
<organism evidence="3 4">
    <name type="scientific">Caenorhabditis nigoni</name>
    <dbReference type="NCBI Taxonomy" id="1611254"/>
    <lineage>
        <taxon>Eukaryota</taxon>
        <taxon>Metazoa</taxon>
        <taxon>Ecdysozoa</taxon>
        <taxon>Nematoda</taxon>
        <taxon>Chromadorea</taxon>
        <taxon>Rhabditida</taxon>
        <taxon>Rhabditina</taxon>
        <taxon>Rhabditomorpha</taxon>
        <taxon>Rhabditoidea</taxon>
        <taxon>Rhabditidae</taxon>
        <taxon>Peloderinae</taxon>
        <taxon>Caenorhabditis</taxon>
    </lineage>
</organism>
<evidence type="ECO:0000256" key="2">
    <source>
        <dbReference type="SAM" id="Phobius"/>
    </source>
</evidence>
<name>A0A2G5TUB1_9PELO</name>
<dbReference type="EMBL" id="PDUG01000005">
    <property type="protein sequence ID" value="PIC30895.1"/>
    <property type="molecule type" value="Genomic_DNA"/>
</dbReference>
<feature type="compositionally biased region" description="Basic residues" evidence="1">
    <location>
        <begin position="132"/>
        <end position="144"/>
    </location>
</feature>
<proteinExistence type="predicted"/>
<feature type="region of interest" description="Disordered" evidence="1">
    <location>
        <begin position="121"/>
        <end position="203"/>
    </location>
</feature>